<accession>A0A8S1JXE6</accession>
<dbReference type="AlphaFoldDB" id="A0A8S1JXE6"/>
<evidence type="ECO:0000313" key="2">
    <source>
        <dbReference type="EMBL" id="CAD8046835.1"/>
    </source>
</evidence>
<name>A0A8S1JXE6_9CILI</name>
<proteinExistence type="predicted"/>
<protein>
    <submittedName>
        <fullName evidence="2">Uncharacterized protein</fullName>
    </submittedName>
</protein>
<organism evidence="2 3">
    <name type="scientific">Paramecium sonneborni</name>
    <dbReference type="NCBI Taxonomy" id="65129"/>
    <lineage>
        <taxon>Eukaryota</taxon>
        <taxon>Sar</taxon>
        <taxon>Alveolata</taxon>
        <taxon>Ciliophora</taxon>
        <taxon>Intramacronucleata</taxon>
        <taxon>Oligohymenophorea</taxon>
        <taxon>Peniculida</taxon>
        <taxon>Parameciidae</taxon>
        <taxon>Paramecium</taxon>
    </lineage>
</organism>
<dbReference type="OrthoDB" id="296780at2759"/>
<feature type="coiled-coil region" evidence="1">
    <location>
        <begin position="83"/>
        <end position="110"/>
    </location>
</feature>
<keyword evidence="3" id="KW-1185">Reference proteome</keyword>
<dbReference type="EMBL" id="CAJJDN010000002">
    <property type="protein sequence ID" value="CAD8046835.1"/>
    <property type="molecule type" value="Genomic_DNA"/>
</dbReference>
<gene>
    <name evidence="2" type="ORF">PSON_ATCC_30995.1.T0020090</name>
</gene>
<dbReference type="Proteomes" id="UP000692954">
    <property type="component" value="Unassembled WGS sequence"/>
</dbReference>
<comment type="caution">
    <text evidence="2">The sequence shown here is derived from an EMBL/GenBank/DDBJ whole genome shotgun (WGS) entry which is preliminary data.</text>
</comment>
<keyword evidence="1" id="KW-0175">Coiled coil</keyword>
<evidence type="ECO:0000256" key="1">
    <source>
        <dbReference type="SAM" id="Coils"/>
    </source>
</evidence>
<reference evidence="2" key="1">
    <citation type="submission" date="2021-01" db="EMBL/GenBank/DDBJ databases">
        <authorList>
            <consortium name="Genoscope - CEA"/>
            <person name="William W."/>
        </authorList>
    </citation>
    <scope>NUCLEOTIDE SEQUENCE</scope>
</reference>
<evidence type="ECO:0000313" key="3">
    <source>
        <dbReference type="Proteomes" id="UP000692954"/>
    </source>
</evidence>
<sequence>MNSKEFDVFNLHKFHLCQIHNLKLQLVCSNPQCKENGLICIDCLLKNHKNCNQYIQKFDEYLSKLQIKIQDIKSKKDKKFQGAQTILQNLANLQKKVNELILKLQFQIETFLLQENQNHSNGIIKKLVFANLEAEKDIIKDFIQNQEKYTIYEEEYQWETQGIIIIESLTQILNVIDVESQEKQQILAQQKYLKVKSIEDLKKITCFIPKLRLELLQNNWEDIRNIFPKFVALNNLQITAIRSPLKAQDLEDIIGAIQYLPKLEKLKINLIASNANELTLKLILKIVSQKKLIEFGISFGYSQILSDDFIRQMNQFKEQLKGIQKIYISNQLHEFTEQQQNLLQSYLNQIEFFG</sequence>